<dbReference type="PRINTS" id="PR00081">
    <property type="entry name" value="GDHRDH"/>
</dbReference>
<evidence type="ECO:0000256" key="8">
    <source>
        <dbReference type="ARBA" id="ARBA00023002"/>
    </source>
</evidence>
<evidence type="ECO:0000256" key="11">
    <source>
        <dbReference type="ARBA" id="ARBA00023160"/>
    </source>
</evidence>
<dbReference type="AlphaFoldDB" id="F4KS60"/>
<evidence type="ECO:0000256" key="2">
    <source>
        <dbReference type="ARBA" id="ARBA00005189"/>
    </source>
</evidence>
<comment type="catalytic activity">
    <reaction evidence="17">
        <text>(2E)-tetradecenoyl-CoA + NADPH + H(+) = tetradecanoyl-CoA + NADP(+)</text>
        <dbReference type="Rhea" id="RHEA:44968"/>
        <dbReference type="ChEBI" id="CHEBI:15378"/>
        <dbReference type="ChEBI" id="CHEBI:57385"/>
        <dbReference type="ChEBI" id="CHEBI:57783"/>
        <dbReference type="ChEBI" id="CHEBI:58349"/>
        <dbReference type="ChEBI" id="CHEBI:61405"/>
    </reaction>
    <physiologicalReaction direction="left-to-right" evidence="17">
        <dbReference type="Rhea" id="RHEA:44969"/>
    </physiologicalReaction>
</comment>
<dbReference type="SMART" id="SM00822">
    <property type="entry name" value="PKS_KR"/>
    <property type="match status" value="1"/>
</dbReference>
<dbReference type="Proteomes" id="UP000008461">
    <property type="component" value="Chromosome"/>
</dbReference>
<dbReference type="STRING" id="760192.Halhy_4464"/>
<keyword evidence="11" id="KW-0275">Fatty acid biosynthesis</keyword>
<evidence type="ECO:0000256" key="4">
    <source>
        <dbReference type="ARBA" id="ARBA00022516"/>
    </source>
</evidence>
<evidence type="ECO:0000256" key="7">
    <source>
        <dbReference type="ARBA" id="ARBA00022857"/>
    </source>
</evidence>
<evidence type="ECO:0000313" key="24">
    <source>
        <dbReference type="Proteomes" id="UP000008461"/>
    </source>
</evidence>
<dbReference type="InterPro" id="IPR052388">
    <property type="entry name" value="Peroxisomal_t2-enoyl-CoA_red"/>
</dbReference>
<evidence type="ECO:0000256" key="10">
    <source>
        <dbReference type="ARBA" id="ARBA00023140"/>
    </source>
</evidence>
<comment type="function">
    <text evidence="12">Participates in chain elongation of fatty acids. Catalyzes the reduction of trans-2-enoyl-CoAs of varying chain lengths from 6:1 to 16:1, having maximum activity with 10:1 CoA. Has no 2,4-dienoyl-CoA reductase activity.</text>
</comment>
<reference key="2">
    <citation type="submission" date="2011-04" db="EMBL/GenBank/DDBJ databases">
        <title>Complete sequence of chromosome of Haliscomenobacter hydrossis DSM 1100.</title>
        <authorList>
            <consortium name="US DOE Joint Genome Institute (JGI-PGF)"/>
            <person name="Lucas S."/>
            <person name="Han J."/>
            <person name="Lapidus A."/>
            <person name="Bruce D."/>
            <person name="Goodwin L."/>
            <person name="Pitluck S."/>
            <person name="Peters L."/>
            <person name="Kyrpides N."/>
            <person name="Mavromatis K."/>
            <person name="Ivanova N."/>
            <person name="Ovchinnikova G."/>
            <person name="Pagani I."/>
            <person name="Daligault H."/>
            <person name="Detter J.C."/>
            <person name="Han C."/>
            <person name="Land M."/>
            <person name="Hauser L."/>
            <person name="Markowitz V."/>
            <person name="Cheng J.-F."/>
            <person name="Hugenholtz P."/>
            <person name="Woyke T."/>
            <person name="Wu D."/>
            <person name="Verbarg S."/>
            <person name="Frueling A."/>
            <person name="Brambilla E."/>
            <person name="Klenk H.-P."/>
            <person name="Eisen J.A."/>
        </authorList>
    </citation>
    <scope>NUCLEOTIDE SEQUENCE</scope>
    <source>
        <strain>DSM 1100</strain>
    </source>
</reference>
<dbReference type="InterPro" id="IPR057326">
    <property type="entry name" value="KR_dom"/>
</dbReference>
<evidence type="ECO:0000256" key="19">
    <source>
        <dbReference type="ARBA" id="ARBA00049251"/>
    </source>
</evidence>
<feature type="domain" description="Ketoreductase" evidence="22">
    <location>
        <begin position="10"/>
        <end position="178"/>
    </location>
</feature>
<dbReference type="InterPro" id="IPR002347">
    <property type="entry name" value="SDR_fam"/>
</dbReference>
<evidence type="ECO:0000256" key="16">
    <source>
        <dbReference type="ARBA" id="ARBA00047570"/>
    </source>
</evidence>
<keyword evidence="10" id="KW-0576">Peroxisome</keyword>
<name>F4KS60_HALH1</name>
<dbReference type="OrthoDB" id="9804104at2"/>
<dbReference type="CDD" id="cd05369">
    <property type="entry name" value="TER_DECR_SDR_a"/>
    <property type="match status" value="1"/>
</dbReference>
<evidence type="ECO:0000256" key="17">
    <source>
        <dbReference type="ARBA" id="ARBA00048686"/>
    </source>
</evidence>
<evidence type="ECO:0000313" key="23">
    <source>
        <dbReference type="EMBL" id="AEE52305.1"/>
    </source>
</evidence>
<keyword evidence="24" id="KW-1185">Reference proteome</keyword>
<keyword evidence="5" id="KW-0597">Phosphoprotein</keyword>
<comment type="catalytic activity">
    <reaction evidence="16">
        <text>(2E)-dodecenoyl-CoA + NADPH + H(+) = dodecanoyl-CoA + NADP(+)</text>
        <dbReference type="Rhea" id="RHEA:44964"/>
        <dbReference type="ChEBI" id="CHEBI:15378"/>
        <dbReference type="ChEBI" id="CHEBI:57330"/>
        <dbReference type="ChEBI" id="CHEBI:57375"/>
        <dbReference type="ChEBI" id="CHEBI:57783"/>
        <dbReference type="ChEBI" id="CHEBI:58349"/>
    </reaction>
    <physiologicalReaction direction="left-to-right" evidence="16">
        <dbReference type="Rhea" id="RHEA:44965"/>
    </physiologicalReaction>
</comment>
<evidence type="ECO:0000256" key="1">
    <source>
        <dbReference type="ARBA" id="ARBA00004275"/>
    </source>
</evidence>
<evidence type="ECO:0000256" key="6">
    <source>
        <dbReference type="ARBA" id="ARBA00022832"/>
    </source>
</evidence>
<dbReference type="KEGG" id="hhy:Halhy_4464"/>
<dbReference type="FunFam" id="3.40.50.720:FF:000084">
    <property type="entry name" value="Short-chain dehydrogenase reductase"/>
    <property type="match status" value="1"/>
</dbReference>
<dbReference type="Pfam" id="PF13561">
    <property type="entry name" value="adh_short_C2"/>
    <property type="match status" value="1"/>
</dbReference>
<protein>
    <recommendedName>
        <fullName evidence="15">Peroxisomal trans-2-enoyl-CoA reductase</fullName>
        <ecNumber evidence="14">1.3.1.38</ecNumber>
    </recommendedName>
</protein>
<dbReference type="Gene3D" id="3.40.50.720">
    <property type="entry name" value="NAD(P)-binding Rossmann-like Domain"/>
    <property type="match status" value="1"/>
</dbReference>
<comment type="catalytic activity">
    <reaction evidence="21">
        <text>(2E)-octenoyl-CoA + NADPH + H(+) = octanoyl-CoA + NADP(+)</text>
        <dbReference type="Rhea" id="RHEA:44952"/>
        <dbReference type="ChEBI" id="CHEBI:15378"/>
        <dbReference type="ChEBI" id="CHEBI:57386"/>
        <dbReference type="ChEBI" id="CHEBI:57783"/>
        <dbReference type="ChEBI" id="CHEBI:58349"/>
        <dbReference type="ChEBI" id="CHEBI:62242"/>
    </reaction>
    <physiologicalReaction direction="left-to-right" evidence="21">
        <dbReference type="Rhea" id="RHEA:44953"/>
    </physiologicalReaction>
</comment>
<organism evidence="23 24">
    <name type="scientific">Haliscomenobacter hydrossis (strain ATCC 27775 / DSM 1100 / LMG 10767 / O)</name>
    <dbReference type="NCBI Taxonomy" id="760192"/>
    <lineage>
        <taxon>Bacteria</taxon>
        <taxon>Pseudomonadati</taxon>
        <taxon>Bacteroidota</taxon>
        <taxon>Saprospiria</taxon>
        <taxon>Saprospirales</taxon>
        <taxon>Haliscomenobacteraceae</taxon>
        <taxon>Haliscomenobacter</taxon>
    </lineage>
</organism>
<evidence type="ECO:0000256" key="13">
    <source>
        <dbReference type="ARBA" id="ARBA00038622"/>
    </source>
</evidence>
<dbReference type="EC" id="1.3.1.38" evidence="14"/>
<dbReference type="GO" id="GO:0019166">
    <property type="term" value="F:trans-2-enoyl-CoA reductase (NADPH) activity"/>
    <property type="evidence" value="ECO:0007669"/>
    <property type="project" value="UniProtKB-EC"/>
</dbReference>
<comment type="catalytic activity">
    <reaction evidence="19">
        <text>a (2E)-enoyl-CoA + NADPH + H(+) = a 2,3-saturated acyl-CoA + NADP(+)</text>
        <dbReference type="Rhea" id="RHEA:33763"/>
        <dbReference type="ChEBI" id="CHEBI:15378"/>
        <dbReference type="ChEBI" id="CHEBI:57783"/>
        <dbReference type="ChEBI" id="CHEBI:58349"/>
        <dbReference type="ChEBI" id="CHEBI:58856"/>
        <dbReference type="ChEBI" id="CHEBI:65111"/>
        <dbReference type="EC" id="1.3.1.38"/>
    </reaction>
    <physiologicalReaction direction="left-to-right" evidence="19">
        <dbReference type="Rhea" id="RHEA:33764"/>
    </physiologicalReaction>
</comment>
<evidence type="ECO:0000256" key="21">
    <source>
        <dbReference type="ARBA" id="ARBA00049559"/>
    </source>
</evidence>
<keyword evidence="8 23" id="KW-0560">Oxidoreductase</keyword>
<dbReference type="SUPFAM" id="SSF51735">
    <property type="entry name" value="NAD(P)-binding Rossmann-fold domains"/>
    <property type="match status" value="1"/>
</dbReference>
<keyword evidence="6" id="KW-0276">Fatty acid metabolism</keyword>
<evidence type="ECO:0000256" key="20">
    <source>
        <dbReference type="ARBA" id="ARBA00049386"/>
    </source>
</evidence>
<evidence type="ECO:0000256" key="15">
    <source>
        <dbReference type="ARBA" id="ARBA00041063"/>
    </source>
</evidence>
<sequence>MFQANVFDQKVALVTGGGSGIGYAIAEQLLRAGARVFIAGRKEEKLKKAQESLSQLGQCAYQVCDIRDSEQIGQLVAFIKETAGRLDILVNNAGGQFPSLAEDMAEKGWNAVINNNLNGTWYMTQAMAKAFFIPQKQGTILNIIVNIYRGVPGMAHTGAARAGVDNLTKTLAVEWSKYNIRVNAVAPGIIQSSGLENYPPEMLDGLAETIPMKRLGTTDEVAWLCAFLVSPFAAYITGETMYVDGGQRLFGQQFQL</sequence>
<comment type="subcellular location">
    <subcellularLocation>
        <location evidence="1">Peroxisome</location>
    </subcellularLocation>
</comment>
<dbReference type="HOGENOM" id="CLU_010194_1_2_10"/>
<evidence type="ECO:0000256" key="3">
    <source>
        <dbReference type="ARBA" id="ARBA00006484"/>
    </source>
</evidence>
<comment type="catalytic activity">
    <reaction evidence="18">
        <text>(2E)-hexenoyl-CoA + NADPH + H(+) = hexanoyl-CoA + NADP(+)</text>
        <dbReference type="Rhea" id="RHEA:44956"/>
        <dbReference type="ChEBI" id="CHEBI:15378"/>
        <dbReference type="ChEBI" id="CHEBI:57783"/>
        <dbReference type="ChEBI" id="CHEBI:58349"/>
        <dbReference type="ChEBI" id="CHEBI:62077"/>
        <dbReference type="ChEBI" id="CHEBI:62620"/>
    </reaction>
    <physiologicalReaction direction="left-to-right" evidence="18">
        <dbReference type="Rhea" id="RHEA:44957"/>
    </physiologicalReaction>
</comment>
<keyword evidence="4" id="KW-0444">Lipid biosynthesis</keyword>
<dbReference type="eggNOG" id="COG1028">
    <property type="taxonomic scope" value="Bacteria"/>
</dbReference>
<comment type="similarity">
    <text evidence="3">Belongs to the short-chain dehydrogenases/reductases (SDR) family.</text>
</comment>
<gene>
    <name evidence="23" type="ordered locus">Halhy_4464</name>
</gene>
<comment type="catalytic activity">
    <reaction evidence="20">
        <text>(2E)-decenoyl-CoA + NADPH + H(+) = decanoyl-CoA + NADP(+)</text>
        <dbReference type="Rhea" id="RHEA:44960"/>
        <dbReference type="ChEBI" id="CHEBI:15378"/>
        <dbReference type="ChEBI" id="CHEBI:57783"/>
        <dbReference type="ChEBI" id="CHEBI:58349"/>
        <dbReference type="ChEBI" id="CHEBI:61406"/>
        <dbReference type="ChEBI" id="CHEBI:61430"/>
    </reaction>
    <physiologicalReaction direction="left-to-right" evidence="20">
        <dbReference type="Rhea" id="RHEA:44961"/>
    </physiologicalReaction>
</comment>
<dbReference type="PRINTS" id="PR00080">
    <property type="entry name" value="SDRFAMILY"/>
</dbReference>
<dbReference type="RefSeq" id="WP_013766843.1">
    <property type="nucleotide sequence ID" value="NC_015510.1"/>
</dbReference>
<dbReference type="PANTHER" id="PTHR24317:SF7">
    <property type="entry name" value="PEROXISOMAL TRANS-2-ENOYL-COA REDUCTASE"/>
    <property type="match status" value="1"/>
</dbReference>
<comment type="subunit">
    <text evidence="13">Interacts with PEX5, probably required to target it into peroxisomes.</text>
</comment>
<dbReference type="InterPro" id="IPR036291">
    <property type="entry name" value="NAD(P)-bd_dom_sf"/>
</dbReference>
<evidence type="ECO:0000256" key="9">
    <source>
        <dbReference type="ARBA" id="ARBA00023098"/>
    </source>
</evidence>
<keyword evidence="9" id="KW-0443">Lipid metabolism</keyword>
<comment type="pathway">
    <text evidence="2">Lipid metabolism.</text>
</comment>
<dbReference type="GO" id="GO:0006633">
    <property type="term" value="P:fatty acid biosynthetic process"/>
    <property type="evidence" value="ECO:0007669"/>
    <property type="project" value="UniProtKB-KW"/>
</dbReference>
<accession>F4KS60</accession>
<dbReference type="PANTHER" id="PTHR24317">
    <property type="entry name" value="PEROXISOMAL TRANS-2-ENOYL-COA REDUCTASE"/>
    <property type="match status" value="1"/>
</dbReference>
<proteinExistence type="inferred from homology"/>
<evidence type="ECO:0000259" key="22">
    <source>
        <dbReference type="SMART" id="SM00822"/>
    </source>
</evidence>
<dbReference type="EMBL" id="CP002691">
    <property type="protein sequence ID" value="AEE52305.1"/>
    <property type="molecule type" value="Genomic_DNA"/>
</dbReference>
<evidence type="ECO:0000256" key="18">
    <source>
        <dbReference type="ARBA" id="ARBA00049108"/>
    </source>
</evidence>
<evidence type="ECO:0000256" key="5">
    <source>
        <dbReference type="ARBA" id="ARBA00022553"/>
    </source>
</evidence>
<reference evidence="23 24" key="1">
    <citation type="journal article" date="2011" name="Stand. Genomic Sci.">
        <title>Complete genome sequence of Haliscomenobacter hydrossis type strain (O).</title>
        <authorList>
            <consortium name="US DOE Joint Genome Institute (JGI-PGF)"/>
            <person name="Daligault H."/>
            <person name="Lapidus A."/>
            <person name="Zeytun A."/>
            <person name="Nolan M."/>
            <person name="Lucas S."/>
            <person name="Del Rio T.G."/>
            <person name="Tice H."/>
            <person name="Cheng J.F."/>
            <person name="Tapia R."/>
            <person name="Han C."/>
            <person name="Goodwin L."/>
            <person name="Pitluck S."/>
            <person name="Liolios K."/>
            <person name="Pagani I."/>
            <person name="Ivanova N."/>
            <person name="Huntemann M."/>
            <person name="Mavromatis K."/>
            <person name="Mikhailova N."/>
            <person name="Pati A."/>
            <person name="Chen A."/>
            <person name="Palaniappan K."/>
            <person name="Land M."/>
            <person name="Hauser L."/>
            <person name="Brambilla E.M."/>
            <person name="Rohde M."/>
            <person name="Verbarg S."/>
            <person name="Goker M."/>
            <person name="Bristow J."/>
            <person name="Eisen J.A."/>
            <person name="Markowitz V."/>
            <person name="Hugenholtz P."/>
            <person name="Kyrpides N.C."/>
            <person name="Klenk H.P."/>
            <person name="Woyke T."/>
        </authorList>
    </citation>
    <scope>NUCLEOTIDE SEQUENCE [LARGE SCALE GENOMIC DNA]</scope>
    <source>
        <strain evidence="24">ATCC 27775 / DSM 1100 / LMG 10767 / O</strain>
    </source>
</reference>
<evidence type="ECO:0000256" key="14">
    <source>
        <dbReference type="ARBA" id="ARBA00038849"/>
    </source>
</evidence>
<evidence type="ECO:0000256" key="12">
    <source>
        <dbReference type="ARBA" id="ARBA00037124"/>
    </source>
</evidence>
<keyword evidence="7" id="KW-0521">NADP</keyword>